<feature type="compositionally biased region" description="Basic and acidic residues" evidence="6">
    <location>
        <begin position="68"/>
        <end position="104"/>
    </location>
</feature>
<evidence type="ECO:0000256" key="1">
    <source>
        <dbReference type="ARBA" id="ARBA00004123"/>
    </source>
</evidence>
<protein>
    <recommendedName>
        <fullName evidence="7">PARP-type domain-containing protein</fullName>
    </recommendedName>
</protein>
<dbReference type="PROSITE" id="PS50064">
    <property type="entry name" value="ZF_PARP_2"/>
    <property type="match status" value="1"/>
</dbReference>
<keyword evidence="2" id="KW-0479">Metal-binding</keyword>
<gene>
    <name evidence="8" type="ORF">INT46_011616</name>
</gene>
<evidence type="ECO:0000256" key="4">
    <source>
        <dbReference type="ARBA" id="ARBA00022833"/>
    </source>
</evidence>
<dbReference type="Gene3D" id="3.30.1740.10">
    <property type="entry name" value="Zinc finger, PARP-type"/>
    <property type="match status" value="1"/>
</dbReference>
<feature type="compositionally biased region" description="Acidic residues" evidence="6">
    <location>
        <begin position="138"/>
        <end position="147"/>
    </location>
</feature>
<dbReference type="InterPro" id="IPR036957">
    <property type="entry name" value="Znf_PARP_sf"/>
</dbReference>
<dbReference type="SMART" id="SM01336">
    <property type="entry name" value="zf-PARP"/>
    <property type="match status" value="1"/>
</dbReference>
<proteinExistence type="predicted"/>
<keyword evidence="5" id="KW-0539">Nucleus</keyword>
<keyword evidence="9" id="KW-1185">Reference proteome</keyword>
<dbReference type="GO" id="GO:0005634">
    <property type="term" value="C:nucleus"/>
    <property type="evidence" value="ECO:0007669"/>
    <property type="project" value="UniProtKB-SubCell"/>
</dbReference>
<name>A0A8H7R663_9FUNG</name>
<comment type="caution">
    <text evidence="8">The sequence shown here is derived from an EMBL/GenBank/DDBJ whole genome shotgun (WGS) entry which is preliminary data.</text>
</comment>
<feature type="non-terminal residue" evidence="8">
    <location>
        <position position="1"/>
    </location>
</feature>
<sequence length="249" mass="27660">SGRSTCKGPKKGCISADHNINKGELRLGVESEQDGPRTYWRHWQCTTPKVLANMREAMSGPEELDGFDVLRDEDKERIQRAWDEGEISENEKPEDNESEGEKPKSLTTGKNNKKGNGDNEEVPEAKDYGEATNKFEREEGEQDVENESTEKTSSPNAKSKKTSKAKEESEEAKTPKLKSDAKTKKDAKPKAEPSRRSARVRNTAATKEASLTLSKPVNKPQAPVKEVATADKKRKASSTSASKKREKKN</sequence>
<dbReference type="GO" id="GO:0008270">
    <property type="term" value="F:zinc ion binding"/>
    <property type="evidence" value="ECO:0007669"/>
    <property type="project" value="UniProtKB-KW"/>
</dbReference>
<evidence type="ECO:0000313" key="8">
    <source>
        <dbReference type="EMBL" id="KAG2203851.1"/>
    </source>
</evidence>
<dbReference type="SUPFAM" id="SSF57716">
    <property type="entry name" value="Glucocorticoid receptor-like (DNA-binding domain)"/>
    <property type="match status" value="1"/>
</dbReference>
<evidence type="ECO:0000256" key="5">
    <source>
        <dbReference type="ARBA" id="ARBA00023242"/>
    </source>
</evidence>
<feature type="domain" description="PARP-type" evidence="7">
    <location>
        <begin position="1"/>
        <end position="86"/>
    </location>
</feature>
<dbReference type="OrthoDB" id="429950at2759"/>
<dbReference type="AlphaFoldDB" id="A0A8H7R663"/>
<dbReference type="Proteomes" id="UP000650833">
    <property type="component" value="Unassembled WGS sequence"/>
</dbReference>
<evidence type="ECO:0000256" key="3">
    <source>
        <dbReference type="ARBA" id="ARBA00022771"/>
    </source>
</evidence>
<dbReference type="GO" id="GO:0003677">
    <property type="term" value="F:DNA binding"/>
    <property type="evidence" value="ECO:0007669"/>
    <property type="project" value="InterPro"/>
</dbReference>
<accession>A0A8H7R663</accession>
<evidence type="ECO:0000256" key="6">
    <source>
        <dbReference type="SAM" id="MobiDB-lite"/>
    </source>
</evidence>
<reference evidence="8" key="1">
    <citation type="submission" date="2020-12" db="EMBL/GenBank/DDBJ databases">
        <title>Metabolic potential, ecology and presence of endohyphal bacteria is reflected in genomic diversity of Mucoromycotina.</title>
        <authorList>
            <person name="Muszewska A."/>
            <person name="Okrasinska A."/>
            <person name="Steczkiewicz K."/>
            <person name="Drgas O."/>
            <person name="Orlowska M."/>
            <person name="Perlinska-Lenart U."/>
            <person name="Aleksandrzak-Piekarczyk T."/>
            <person name="Szatraj K."/>
            <person name="Zielenkiewicz U."/>
            <person name="Pilsyk S."/>
            <person name="Malc E."/>
            <person name="Mieczkowski P."/>
            <person name="Kruszewska J.S."/>
            <person name="Biernat P."/>
            <person name="Pawlowska J."/>
        </authorList>
    </citation>
    <scope>NUCLEOTIDE SEQUENCE</scope>
    <source>
        <strain evidence="8">CBS 226.32</strain>
    </source>
</reference>
<dbReference type="EMBL" id="JAEPRC010000214">
    <property type="protein sequence ID" value="KAG2203851.1"/>
    <property type="molecule type" value="Genomic_DNA"/>
</dbReference>
<feature type="compositionally biased region" description="Basic and acidic residues" evidence="6">
    <location>
        <begin position="123"/>
        <end position="137"/>
    </location>
</feature>
<comment type="subcellular location">
    <subcellularLocation>
        <location evidence="1">Nucleus</location>
    </subcellularLocation>
</comment>
<dbReference type="InterPro" id="IPR001510">
    <property type="entry name" value="Znf_PARP"/>
</dbReference>
<evidence type="ECO:0000313" key="9">
    <source>
        <dbReference type="Proteomes" id="UP000650833"/>
    </source>
</evidence>
<feature type="region of interest" description="Disordered" evidence="6">
    <location>
        <begin position="54"/>
        <end position="249"/>
    </location>
</feature>
<feature type="compositionally biased region" description="Basic residues" evidence="6">
    <location>
        <begin position="232"/>
        <end position="249"/>
    </location>
</feature>
<feature type="compositionally biased region" description="Basic and acidic residues" evidence="6">
    <location>
        <begin position="164"/>
        <end position="195"/>
    </location>
</feature>
<feature type="compositionally biased region" description="Polar residues" evidence="6">
    <location>
        <begin position="203"/>
        <end position="215"/>
    </location>
</feature>
<organism evidence="8 9">
    <name type="scientific">Mucor plumbeus</name>
    <dbReference type="NCBI Taxonomy" id="97098"/>
    <lineage>
        <taxon>Eukaryota</taxon>
        <taxon>Fungi</taxon>
        <taxon>Fungi incertae sedis</taxon>
        <taxon>Mucoromycota</taxon>
        <taxon>Mucoromycotina</taxon>
        <taxon>Mucoromycetes</taxon>
        <taxon>Mucorales</taxon>
        <taxon>Mucorineae</taxon>
        <taxon>Mucoraceae</taxon>
        <taxon>Mucor</taxon>
    </lineage>
</organism>
<keyword evidence="3" id="KW-0863">Zinc-finger</keyword>
<evidence type="ECO:0000259" key="7">
    <source>
        <dbReference type="PROSITE" id="PS50064"/>
    </source>
</evidence>
<dbReference type="Pfam" id="PF00645">
    <property type="entry name" value="zf-PARP"/>
    <property type="match status" value="1"/>
</dbReference>
<evidence type="ECO:0000256" key="2">
    <source>
        <dbReference type="ARBA" id="ARBA00022723"/>
    </source>
</evidence>
<keyword evidence="4" id="KW-0862">Zinc</keyword>